<evidence type="ECO:0000256" key="1">
    <source>
        <dbReference type="SAM" id="Phobius"/>
    </source>
</evidence>
<keyword evidence="1" id="KW-0812">Transmembrane</keyword>
<reference evidence="2" key="1">
    <citation type="journal article" date="2020" name="Nature">
        <title>Giant virus diversity and host interactions through global metagenomics.</title>
        <authorList>
            <person name="Schulz F."/>
            <person name="Roux S."/>
            <person name="Paez-Espino D."/>
            <person name="Jungbluth S."/>
            <person name="Walsh D.A."/>
            <person name="Denef V.J."/>
            <person name="McMahon K.D."/>
            <person name="Konstantinidis K.T."/>
            <person name="Eloe-Fadrosh E.A."/>
            <person name="Kyrpides N.C."/>
            <person name="Woyke T."/>
        </authorList>
    </citation>
    <scope>NUCLEOTIDE SEQUENCE</scope>
    <source>
        <strain evidence="2">GVMAG-M-3300027759-16</strain>
    </source>
</reference>
<organism evidence="2">
    <name type="scientific">viral metagenome</name>
    <dbReference type="NCBI Taxonomy" id="1070528"/>
    <lineage>
        <taxon>unclassified sequences</taxon>
        <taxon>metagenomes</taxon>
        <taxon>organismal metagenomes</taxon>
    </lineage>
</organism>
<feature type="transmembrane region" description="Helical" evidence="1">
    <location>
        <begin position="40"/>
        <end position="59"/>
    </location>
</feature>
<evidence type="ECO:0008006" key="3">
    <source>
        <dbReference type="Google" id="ProtNLM"/>
    </source>
</evidence>
<protein>
    <recommendedName>
        <fullName evidence="3">DUF2177 family protein</fullName>
    </recommendedName>
</protein>
<dbReference type="InterPro" id="IPR018687">
    <property type="entry name" value="DUF2177_membr"/>
</dbReference>
<dbReference type="Pfam" id="PF09945">
    <property type="entry name" value="DUF2177"/>
    <property type="match status" value="1"/>
</dbReference>
<keyword evidence="1" id="KW-1133">Transmembrane helix</keyword>
<name>A0A6C0L7X4_9ZZZZ</name>
<accession>A0A6C0L7X4</accession>
<dbReference type="EMBL" id="MN740439">
    <property type="protein sequence ID" value="QHU26390.1"/>
    <property type="molecule type" value="Genomic_DNA"/>
</dbReference>
<keyword evidence="1" id="KW-0472">Membrane</keyword>
<dbReference type="AlphaFoldDB" id="A0A6C0L7X4"/>
<feature type="transmembrane region" description="Helical" evidence="1">
    <location>
        <begin position="89"/>
        <end position="111"/>
    </location>
</feature>
<evidence type="ECO:0000313" key="2">
    <source>
        <dbReference type="EMBL" id="QHU26390.1"/>
    </source>
</evidence>
<feature type="transmembrane region" description="Helical" evidence="1">
    <location>
        <begin position="64"/>
        <end position="83"/>
    </location>
</feature>
<proteinExistence type="predicted"/>
<sequence length="129" mass="14039">MPMLSWLLASVLVLLIDIPWLVYQMPVWEKMVLKIQGSPLRFRGWAAIPVYVALGYLLLQQTSVLGAAASGVAVYAVYDFTNLSIFDGYALQTAVADSLWGGVLFATAYFIHRKAMPSVKGLVSALGGK</sequence>